<protein>
    <submittedName>
        <fullName evidence="1">Uncharacterized protein</fullName>
    </submittedName>
</protein>
<organism evidence="1 2">
    <name type="scientific">Tetradesmus obliquus</name>
    <name type="common">Green alga</name>
    <name type="synonym">Acutodesmus obliquus</name>
    <dbReference type="NCBI Taxonomy" id="3088"/>
    <lineage>
        <taxon>Eukaryota</taxon>
        <taxon>Viridiplantae</taxon>
        <taxon>Chlorophyta</taxon>
        <taxon>core chlorophytes</taxon>
        <taxon>Chlorophyceae</taxon>
        <taxon>CS clade</taxon>
        <taxon>Sphaeropleales</taxon>
        <taxon>Scenedesmaceae</taxon>
        <taxon>Tetradesmus</taxon>
    </lineage>
</organism>
<reference evidence="1 2" key="1">
    <citation type="submission" date="2016-10" db="EMBL/GenBank/DDBJ databases">
        <authorList>
            <person name="Cai Z."/>
        </authorList>
    </citation>
    <scope>NUCLEOTIDE SEQUENCE [LARGE SCALE GENOMIC DNA]</scope>
</reference>
<accession>A0A383VFJ6</accession>
<dbReference type="SUPFAM" id="SSF47473">
    <property type="entry name" value="EF-hand"/>
    <property type="match status" value="1"/>
</dbReference>
<evidence type="ECO:0000313" key="1">
    <source>
        <dbReference type="EMBL" id="SZX64297.1"/>
    </source>
</evidence>
<name>A0A383VFJ6_TETOB</name>
<proteinExistence type="predicted"/>
<dbReference type="AlphaFoldDB" id="A0A383VFJ6"/>
<dbReference type="InterPro" id="IPR011992">
    <property type="entry name" value="EF-hand-dom_pair"/>
</dbReference>
<dbReference type="STRING" id="3088.A0A383VFJ6"/>
<keyword evidence="2" id="KW-1185">Reference proteome</keyword>
<evidence type="ECO:0000313" key="2">
    <source>
        <dbReference type="Proteomes" id="UP000256970"/>
    </source>
</evidence>
<gene>
    <name evidence="1" type="ORF">BQ4739_LOCUS4812</name>
</gene>
<dbReference type="EMBL" id="FNXT01000395">
    <property type="protein sequence ID" value="SZX64297.1"/>
    <property type="molecule type" value="Genomic_DNA"/>
</dbReference>
<dbReference type="Proteomes" id="UP000256970">
    <property type="component" value="Unassembled WGS sequence"/>
</dbReference>
<sequence>MWFCLQVASKKQQLPYSKADVLRSFRMFADRGAPPGCIVPETLEAALLKHCQHMLDADEISRLVHTLEVQPDGYIHFKDLVQLFMNT</sequence>